<dbReference type="PANTHER" id="PTHR35936">
    <property type="entry name" value="MEMBRANE-BOUND LYTIC MUREIN TRANSGLYCOSYLASE F"/>
    <property type="match status" value="1"/>
</dbReference>
<evidence type="ECO:0000313" key="4">
    <source>
        <dbReference type="Proteomes" id="UP000240542"/>
    </source>
</evidence>
<dbReference type="Gene3D" id="3.40.190.10">
    <property type="entry name" value="Periplasmic binding protein-like II"/>
    <property type="match status" value="2"/>
</dbReference>
<dbReference type="SUPFAM" id="SSF53850">
    <property type="entry name" value="Periplasmic binding protein-like II"/>
    <property type="match status" value="1"/>
</dbReference>
<name>A0A2P8DJN5_9ACTN</name>
<dbReference type="Pfam" id="PF00497">
    <property type="entry name" value="SBP_bac_3"/>
    <property type="match status" value="1"/>
</dbReference>
<dbReference type="PANTHER" id="PTHR35936:SF17">
    <property type="entry name" value="ARGININE-BINDING EXTRACELLULAR PROTEIN ARTP"/>
    <property type="match status" value="1"/>
</dbReference>
<dbReference type="PROSITE" id="PS51257">
    <property type="entry name" value="PROKAR_LIPOPROTEIN"/>
    <property type="match status" value="1"/>
</dbReference>
<evidence type="ECO:0000259" key="2">
    <source>
        <dbReference type="SMART" id="SM00062"/>
    </source>
</evidence>
<reference evidence="3 4" key="1">
    <citation type="submission" date="2018-03" db="EMBL/GenBank/DDBJ databases">
        <title>Genomic Encyclopedia of Archaeal and Bacterial Type Strains, Phase II (KMG-II): from individual species to whole genera.</title>
        <authorList>
            <person name="Goeker M."/>
        </authorList>
    </citation>
    <scope>NUCLEOTIDE SEQUENCE [LARGE SCALE GENOMIC DNA]</scope>
    <source>
        <strain evidence="3 4">DSM 45312</strain>
    </source>
</reference>
<sequence length="317" mass="32867">MAKPQLHYGPAARGTAIAAAALFALSACGGGGGGDDAGGGGGGALSAPEIPDAPKVQADSKIADMVPAEYRDKGTVKVGSDTSYAPAEFLDEDGKTPVGFDIQLFDAAAARMDLKVQWESAAFGGIVEGVDSGKYDFGVSSFTINAERLAKVNMVSYFNVGTQWFTAKGNPAEIDPDNACGKKIAVQADTVQVEDMEARNKKCADDGKAEIDVQQFEGQDQATAAIASGKADAGLADMPVAAYAVEQTGGKLATLGEQYEAAPYGVLVDKEGTEMADAIAAAYQSLIDDGTYDEILKNWKLEQGTLEKTEVNPDVEG</sequence>
<organism evidence="3 4">
    <name type="scientific">Murinocardiopsis flavida</name>
    <dbReference type="NCBI Taxonomy" id="645275"/>
    <lineage>
        <taxon>Bacteria</taxon>
        <taxon>Bacillati</taxon>
        <taxon>Actinomycetota</taxon>
        <taxon>Actinomycetes</taxon>
        <taxon>Streptosporangiales</taxon>
        <taxon>Nocardiopsidaceae</taxon>
        <taxon>Murinocardiopsis</taxon>
    </lineage>
</organism>
<keyword evidence="4" id="KW-1185">Reference proteome</keyword>
<feature type="domain" description="Solute-binding protein family 3/N-terminal" evidence="2">
    <location>
        <begin position="75"/>
        <end position="303"/>
    </location>
</feature>
<keyword evidence="1" id="KW-0732">Signal</keyword>
<dbReference type="SMART" id="SM00062">
    <property type="entry name" value="PBPb"/>
    <property type="match status" value="1"/>
</dbReference>
<comment type="caution">
    <text evidence="3">The sequence shown here is derived from an EMBL/GenBank/DDBJ whole genome shotgun (WGS) entry which is preliminary data.</text>
</comment>
<evidence type="ECO:0000256" key="1">
    <source>
        <dbReference type="ARBA" id="ARBA00022729"/>
    </source>
</evidence>
<accession>A0A2P8DJN5</accession>
<proteinExistence type="predicted"/>
<dbReference type="CDD" id="cd01004">
    <property type="entry name" value="PBP2_MidA_like"/>
    <property type="match status" value="1"/>
</dbReference>
<dbReference type="Proteomes" id="UP000240542">
    <property type="component" value="Unassembled WGS sequence"/>
</dbReference>
<gene>
    <name evidence="3" type="ORF">CLV63_108157</name>
</gene>
<dbReference type="RefSeq" id="WP_106583318.1">
    <property type="nucleotide sequence ID" value="NZ_PYGA01000008.1"/>
</dbReference>
<protein>
    <submittedName>
        <fullName evidence="3">Amino acid ABC transporter substrate-binding protein (PAAT family)</fullName>
    </submittedName>
</protein>
<dbReference type="EMBL" id="PYGA01000008">
    <property type="protein sequence ID" value="PSK97437.1"/>
    <property type="molecule type" value="Genomic_DNA"/>
</dbReference>
<evidence type="ECO:0000313" key="3">
    <source>
        <dbReference type="EMBL" id="PSK97437.1"/>
    </source>
</evidence>
<dbReference type="OrthoDB" id="4633994at2"/>
<dbReference type="InterPro" id="IPR001638">
    <property type="entry name" value="Solute-binding_3/MltF_N"/>
</dbReference>
<dbReference type="AlphaFoldDB" id="A0A2P8DJN5"/>